<feature type="region of interest" description="Disordered" evidence="1">
    <location>
        <begin position="406"/>
        <end position="458"/>
    </location>
</feature>
<reference evidence="2 3" key="1">
    <citation type="submission" date="2021-01" db="EMBL/GenBank/DDBJ databases">
        <title>Whole genome shotgun sequence of Planobispora longispora NBRC 13918.</title>
        <authorList>
            <person name="Komaki H."/>
            <person name="Tamura T."/>
        </authorList>
    </citation>
    <scope>NUCLEOTIDE SEQUENCE [LARGE SCALE GENOMIC DNA]</scope>
    <source>
        <strain evidence="2 3">NBRC 13918</strain>
    </source>
</reference>
<gene>
    <name evidence="2" type="ORF">Plo01_11900</name>
</gene>
<feature type="region of interest" description="Disordered" evidence="1">
    <location>
        <begin position="77"/>
        <end position="388"/>
    </location>
</feature>
<accession>A0A8J3W4D7</accession>
<feature type="compositionally biased region" description="Basic and acidic residues" evidence="1">
    <location>
        <begin position="77"/>
        <end position="87"/>
    </location>
</feature>
<feature type="compositionally biased region" description="Low complexity" evidence="1">
    <location>
        <begin position="190"/>
        <end position="205"/>
    </location>
</feature>
<feature type="compositionally biased region" description="Gly residues" evidence="1">
    <location>
        <begin position="351"/>
        <end position="366"/>
    </location>
</feature>
<organism evidence="2 3">
    <name type="scientific">Planobispora longispora</name>
    <dbReference type="NCBI Taxonomy" id="28887"/>
    <lineage>
        <taxon>Bacteria</taxon>
        <taxon>Bacillati</taxon>
        <taxon>Actinomycetota</taxon>
        <taxon>Actinomycetes</taxon>
        <taxon>Streptosporangiales</taxon>
        <taxon>Streptosporangiaceae</taxon>
        <taxon>Planobispora</taxon>
    </lineage>
</organism>
<protein>
    <submittedName>
        <fullName evidence="2">Uncharacterized protein</fullName>
    </submittedName>
</protein>
<sequence>MGRHPRETLMGKFDGMDPELVRELLAEVKQAAEQMRTVEGRVTRLMSGAGLSSQSAHRPVQVAEACDTMVKDVSGRVTLLEKKHDQKGTSGEPRVTDQSADDSPKPEPKDSTPDPKPEPKDSTPDPKPEPKEPPPDPTHDEPPAPQPRDSGDSTPGPGKDSGAAPDGSRGDGVVDTPGKDHSDDVDQSGDPKPQVVVVDGVKVLQIPLDPPTAEEVETLLRNIQDVPPMDMPSVEGASDSADTRPGQVEPGEPLPGVKPDGPVLDTAEPAEGQTIQPPGTGGEATRGEVTEGSGSGGDRGGSTAPWADDGSEVVSVAARPPDPEALKVLVDNVREIEPLDMPDAQATAGDPGTGDSGGSGSGGDRGGSTAPWADDGSEVVSVAARPPDPEALRVLVDNVREIEPLDMPDVRVPDGETWGEGPWAPMDIRPDGPAGDVEPGDPLRPIPPPGGSSSAESV</sequence>
<dbReference type="EMBL" id="BOOH01000012">
    <property type="protein sequence ID" value="GIH74761.1"/>
    <property type="molecule type" value="Genomic_DNA"/>
</dbReference>
<name>A0A8J3W4D7_9ACTN</name>
<dbReference type="Proteomes" id="UP000616724">
    <property type="component" value="Unassembled WGS sequence"/>
</dbReference>
<keyword evidence="3" id="KW-1185">Reference proteome</keyword>
<dbReference type="AlphaFoldDB" id="A0A8J3W4D7"/>
<proteinExistence type="predicted"/>
<evidence type="ECO:0000313" key="2">
    <source>
        <dbReference type="EMBL" id="GIH74761.1"/>
    </source>
</evidence>
<evidence type="ECO:0000313" key="3">
    <source>
        <dbReference type="Proteomes" id="UP000616724"/>
    </source>
</evidence>
<evidence type="ECO:0000256" key="1">
    <source>
        <dbReference type="SAM" id="MobiDB-lite"/>
    </source>
</evidence>
<comment type="caution">
    <text evidence="2">The sequence shown here is derived from an EMBL/GenBank/DDBJ whole genome shotgun (WGS) entry which is preliminary data.</text>
</comment>
<feature type="compositionally biased region" description="Basic and acidic residues" evidence="1">
    <location>
        <begin position="102"/>
        <end position="142"/>
    </location>
</feature>